<evidence type="ECO:0000256" key="5">
    <source>
        <dbReference type="SAM" id="MobiDB-lite"/>
    </source>
</evidence>
<dbReference type="PANTHER" id="PTHR46915">
    <property type="entry name" value="UBIQUITIN-LIKE PROTEASE 4-RELATED"/>
    <property type="match status" value="1"/>
</dbReference>
<dbReference type="Gene3D" id="3.30.310.130">
    <property type="entry name" value="Ubiquitin-related"/>
    <property type="match status" value="1"/>
</dbReference>
<accession>A0A6A6KUN3</accession>
<feature type="domain" description="Ubiquitin-like protease family profile" evidence="6">
    <location>
        <begin position="278"/>
        <end position="334"/>
    </location>
</feature>
<feature type="compositionally biased region" description="Low complexity" evidence="5">
    <location>
        <begin position="166"/>
        <end position="180"/>
    </location>
</feature>
<dbReference type="GO" id="GO:0016926">
    <property type="term" value="P:protein desumoylation"/>
    <property type="evidence" value="ECO:0007669"/>
    <property type="project" value="UniProtKB-ARBA"/>
</dbReference>
<name>A0A6A6KUN3_HEVBR</name>
<keyword evidence="3" id="KW-0378">Hydrolase</keyword>
<comment type="caution">
    <text evidence="7">The sequence shown here is derived from an EMBL/GenBank/DDBJ whole genome shotgun (WGS) entry which is preliminary data.</text>
</comment>
<dbReference type="GO" id="GO:0006508">
    <property type="term" value="P:proteolysis"/>
    <property type="evidence" value="ECO:0007669"/>
    <property type="project" value="UniProtKB-KW"/>
</dbReference>
<feature type="compositionally biased region" description="Basic and acidic residues" evidence="5">
    <location>
        <begin position="48"/>
        <end position="68"/>
    </location>
</feature>
<evidence type="ECO:0000256" key="3">
    <source>
        <dbReference type="ARBA" id="ARBA00022801"/>
    </source>
</evidence>
<evidence type="ECO:0000256" key="4">
    <source>
        <dbReference type="ARBA" id="ARBA00022807"/>
    </source>
</evidence>
<dbReference type="InterPro" id="IPR038765">
    <property type="entry name" value="Papain-like_cys_pep_sf"/>
</dbReference>
<evidence type="ECO:0000259" key="6">
    <source>
        <dbReference type="Pfam" id="PF02902"/>
    </source>
</evidence>
<dbReference type="Proteomes" id="UP000467840">
    <property type="component" value="Chromosome 13"/>
</dbReference>
<dbReference type="Pfam" id="PF02902">
    <property type="entry name" value="Peptidase_C48"/>
    <property type="match status" value="1"/>
</dbReference>
<proteinExistence type="inferred from homology"/>
<dbReference type="GO" id="GO:0008234">
    <property type="term" value="F:cysteine-type peptidase activity"/>
    <property type="evidence" value="ECO:0007669"/>
    <property type="project" value="UniProtKB-KW"/>
</dbReference>
<dbReference type="InterPro" id="IPR003653">
    <property type="entry name" value="Peptidase_C48_C"/>
</dbReference>
<keyword evidence="4" id="KW-0788">Thiol protease</keyword>
<sequence length="420" mass="47790">MEEENSKKRPLDLDWDVILDSKDDEQQQILIVKGPTQLPKPSPMSTDHSPREDCASMTDRELEDDGFKQKNGSSEVHSQSEVAIIFSRKTKENTDCKIVKAFDDEELSTLSRCNSQKTRTDGALSQSWRKKGHSSSKKLPFQYNNSPSHNGDKHVTYNGDRKDRASSTSSFSHTGESFSSNFSKKKDTCQVLPSNGSGLGKSMMALFKQGKTVVLVDEDETQLVETIEPENKHAECMKDAKIYYPSRDDQESVEICYSDINCLDPEGFLTSPIMNFYISLHWSLVIICIPDKEDDLGPIILHLDSLGLHSSKSVFEDIRSYLREEWNYMKQEVSPPDLPIADRIWKHLPRRIDVKKIEFGKRWFRPEQASGLRMKIRKLLSDEFQKAYEGGQYLEFSPSSSGVLHPEHDPAATLIVVRMG</sequence>
<keyword evidence="2" id="KW-0645">Protease</keyword>
<evidence type="ECO:0000313" key="7">
    <source>
        <dbReference type="EMBL" id="KAF2292730.1"/>
    </source>
</evidence>
<protein>
    <recommendedName>
        <fullName evidence="6">Ubiquitin-like protease family profile domain-containing protein</fullName>
    </recommendedName>
</protein>
<dbReference type="AlphaFoldDB" id="A0A6A6KUN3"/>
<feature type="compositionally biased region" description="Basic and acidic residues" evidence="5">
    <location>
        <begin position="150"/>
        <end position="165"/>
    </location>
</feature>
<feature type="region of interest" description="Disordered" evidence="5">
    <location>
        <begin position="33"/>
        <end position="80"/>
    </location>
</feature>
<evidence type="ECO:0000313" key="8">
    <source>
        <dbReference type="Proteomes" id="UP000467840"/>
    </source>
</evidence>
<dbReference type="PANTHER" id="PTHR46915:SF2">
    <property type="entry name" value="UBIQUITIN-LIKE PROTEASE 4"/>
    <property type="match status" value="1"/>
</dbReference>
<organism evidence="7 8">
    <name type="scientific">Hevea brasiliensis</name>
    <name type="common">Para rubber tree</name>
    <name type="synonym">Siphonia brasiliensis</name>
    <dbReference type="NCBI Taxonomy" id="3981"/>
    <lineage>
        <taxon>Eukaryota</taxon>
        <taxon>Viridiplantae</taxon>
        <taxon>Streptophyta</taxon>
        <taxon>Embryophyta</taxon>
        <taxon>Tracheophyta</taxon>
        <taxon>Spermatophyta</taxon>
        <taxon>Magnoliopsida</taxon>
        <taxon>eudicotyledons</taxon>
        <taxon>Gunneridae</taxon>
        <taxon>Pentapetalae</taxon>
        <taxon>rosids</taxon>
        <taxon>fabids</taxon>
        <taxon>Malpighiales</taxon>
        <taxon>Euphorbiaceae</taxon>
        <taxon>Crotonoideae</taxon>
        <taxon>Micrandreae</taxon>
        <taxon>Hevea</taxon>
    </lineage>
</organism>
<feature type="compositionally biased region" description="Polar residues" evidence="5">
    <location>
        <begin position="70"/>
        <end position="80"/>
    </location>
</feature>
<evidence type="ECO:0000256" key="2">
    <source>
        <dbReference type="ARBA" id="ARBA00022670"/>
    </source>
</evidence>
<gene>
    <name evidence="7" type="ORF">GH714_027687</name>
</gene>
<dbReference type="SUPFAM" id="SSF54001">
    <property type="entry name" value="Cysteine proteinases"/>
    <property type="match status" value="1"/>
</dbReference>
<keyword evidence="8" id="KW-1185">Reference proteome</keyword>
<comment type="similarity">
    <text evidence="1">Belongs to the peptidase C48 family.</text>
</comment>
<evidence type="ECO:0000256" key="1">
    <source>
        <dbReference type="ARBA" id="ARBA00005234"/>
    </source>
</evidence>
<reference evidence="7 8" key="1">
    <citation type="journal article" date="2020" name="Mol. Plant">
        <title>The Chromosome-Based Rubber Tree Genome Provides New Insights into Spurge Genome Evolution and Rubber Biosynthesis.</title>
        <authorList>
            <person name="Liu J."/>
            <person name="Shi C."/>
            <person name="Shi C.C."/>
            <person name="Li W."/>
            <person name="Zhang Q.J."/>
            <person name="Zhang Y."/>
            <person name="Li K."/>
            <person name="Lu H.F."/>
            <person name="Shi C."/>
            <person name="Zhu S.T."/>
            <person name="Xiao Z.Y."/>
            <person name="Nan H."/>
            <person name="Yue Y."/>
            <person name="Zhu X.G."/>
            <person name="Wu Y."/>
            <person name="Hong X.N."/>
            <person name="Fan G.Y."/>
            <person name="Tong Y."/>
            <person name="Zhang D."/>
            <person name="Mao C.L."/>
            <person name="Liu Y.L."/>
            <person name="Hao S.J."/>
            <person name="Liu W.Q."/>
            <person name="Lv M.Q."/>
            <person name="Zhang H.B."/>
            <person name="Liu Y."/>
            <person name="Hu-Tang G.R."/>
            <person name="Wang J.P."/>
            <person name="Wang J.H."/>
            <person name="Sun Y.H."/>
            <person name="Ni S.B."/>
            <person name="Chen W.B."/>
            <person name="Zhang X.C."/>
            <person name="Jiao Y.N."/>
            <person name="Eichler E.E."/>
            <person name="Li G.H."/>
            <person name="Liu X."/>
            <person name="Gao L.Z."/>
        </authorList>
    </citation>
    <scope>NUCLEOTIDE SEQUENCE [LARGE SCALE GENOMIC DNA]</scope>
    <source>
        <strain evidence="8">cv. GT1</strain>
        <tissue evidence="7">Leaf</tissue>
    </source>
</reference>
<dbReference type="EMBL" id="JAAGAX010000014">
    <property type="protein sequence ID" value="KAF2292730.1"/>
    <property type="molecule type" value="Genomic_DNA"/>
</dbReference>
<feature type="compositionally biased region" description="Polar residues" evidence="5">
    <location>
        <begin position="114"/>
        <end position="127"/>
    </location>
</feature>
<feature type="region of interest" description="Disordered" evidence="5">
    <location>
        <begin position="114"/>
        <end position="182"/>
    </location>
</feature>